<gene>
    <name evidence="2" type="ORF">PAA8504_01007</name>
</gene>
<protein>
    <submittedName>
        <fullName evidence="2">Uncharacterized protein</fullName>
    </submittedName>
</protein>
<evidence type="ECO:0000256" key="1">
    <source>
        <dbReference type="SAM" id="MobiDB-lite"/>
    </source>
</evidence>
<dbReference type="EMBL" id="ONZF01000002">
    <property type="protein sequence ID" value="SPJ23202.1"/>
    <property type="molecule type" value="Genomic_DNA"/>
</dbReference>
<dbReference type="RefSeq" id="WP_181375693.1">
    <property type="nucleotide sequence ID" value="NZ_ONZF01000002.1"/>
</dbReference>
<feature type="compositionally biased region" description="Basic and acidic residues" evidence="1">
    <location>
        <begin position="17"/>
        <end position="29"/>
    </location>
</feature>
<feature type="compositionally biased region" description="Polar residues" evidence="1">
    <location>
        <begin position="1"/>
        <end position="16"/>
    </location>
</feature>
<proteinExistence type="predicted"/>
<keyword evidence="3" id="KW-1185">Reference proteome</keyword>
<dbReference type="AlphaFoldDB" id="A0A2R8BSR8"/>
<reference evidence="2 3" key="1">
    <citation type="submission" date="2018-03" db="EMBL/GenBank/DDBJ databases">
        <authorList>
            <person name="Keele B.F."/>
        </authorList>
    </citation>
    <scope>NUCLEOTIDE SEQUENCE [LARGE SCALE GENOMIC DNA]</scope>
    <source>
        <strain evidence="2 3">CECT 8504</strain>
    </source>
</reference>
<evidence type="ECO:0000313" key="2">
    <source>
        <dbReference type="EMBL" id="SPJ23202.1"/>
    </source>
</evidence>
<sequence length="49" mass="5738">MLNIFAQTFMTATRQDPQSRTREQARRENPLYRVRSGGLIVEPDKTSDR</sequence>
<name>A0A2R8BSR8_9RHOB</name>
<organism evidence="2 3">
    <name type="scientific">Palleronia abyssalis</name>
    <dbReference type="NCBI Taxonomy" id="1501240"/>
    <lineage>
        <taxon>Bacteria</taxon>
        <taxon>Pseudomonadati</taxon>
        <taxon>Pseudomonadota</taxon>
        <taxon>Alphaproteobacteria</taxon>
        <taxon>Rhodobacterales</taxon>
        <taxon>Roseobacteraceae</taxon>
        <taxon>Palleronia</taxon>
    </lineage>
</organism>
<evidence type="ECO:0000313" key="3">
    <source>
        <dbReference type="Proteomes" id="UP000244912"/>
    </source>
</evidence>
<feature type="region of interest" description="Disordered" evidence="1">
    <location>
        <begin position="1"/>
        <end position="29"/>
    </location>
</feature>
<accession>A0A2R8BSR8</accession>
<dbReference type="Proteomes" id="UP000244912">
    <property type="component" value="Unassembled WGS sequence"/>
</dbReference>